<evidence type="ECO:0000256" key="3">
    <source>
        <dbReference type="SAM" id="SignalP"/>
    </source>
</evidence>
<dbReference type="Proteomes" id="UP001197974">
    <property type="component" value="Chromosome"/>
</dbReference>
<accession>A0ABY9JTI7</accession>
<organism evidence="5 6">
    <name type="scientific">Bacillus carboniphilus</name>
    <dbReference type="NCBI Taxonomy" id="86663"/>
    <lineage>
        <taxon>Bacteria</taxon>
        <taxon>Bacillati</taxon>
        <taxon>Bacillota</taxon>
        <taxon>Bacilli</taxon>
        <taxon>Bacillales</taxon>
        <taxon>Bacillaceae</taxon>
        <taxon>Bacillus</taxon>
    </lineage>
</organism>
<dbReference type="Pfam" id="PF01522">
    <property type="entry name" value="Polysacc_deac_1"/>
    <property type="match status" value="1"/>
</dbReference>
<dbReference type="RefSeq" id="WP_226539467.1">
    <property type="nucleotide sequence ID" value="NZ_CP129013.1"/>
</dbReference>
<keyword evidence="6" id="KW-1185">Reference proteome</keyword>
<dbReference type="CDD" id="cd10954">
    <property type="entry name" value="CE4_CtAXE_like"/>
    <property type="match status" value="1"/>
</dbReference>
<keyword evidence="1" id="KW-0479">Metal-binding</keyword>
<evidence type="ECO:0000256" key="2">
    <source>
        <dbReference type="ARBA" id="ARBA00022801"/>
    </source>
</evidence>
<evidence type="ECO:0000313" key="6">
    <source>
        <dbReference type="Proteomes" id="UP001197974"/>
    </source>
</evidence>
<dbReference type="PROSITE" id="PS51677">
    <property type="entry name" value="NODB"/>
    <property type="match status" value="1"/>
</dbReference>
<gene>
    <name evidence="5" type="ORF">LC087_00205</name>
</gene>
<evidence type="ECO:0000259" key="4">
    <source>
        <dbReference type="PROSITE" id="PS51677"/>
    </source>
</evidence>
<dbReference type="PANTHER" id="PTHR10587:SF133">
    <property type="entry name" value="CHITIN DEACETYLASE 1-RELATED"/>
    <property type="match status" value="1"/>
</dbReference>
<dbReference type="InterPro" id="IPR002509">
    <property type="entry name" value="NODB_dom"/>
</dbReference>
<keyword evidence="3" id="KW-0732">Signal</keyword>
<proteinExistence type="predicted"/>
<dbReference type="PROSITE" id="PS51257">
    <property type="entry name" value="PROKAR_LIPOPROTEIN"/>
    <property type="match status" value="1"/>
</dbReference>
<feature type="signal peptide" evidence="3">
    <location>
        <begin position="1"/>
        <end position="21"/>
    </location>
</feature>
<keyword evidence="2 5" id="KW-0378">Hydrolase</keyword>
<sequence length="263" mass="30486">MKTTPKMVTFLICVFMTGCLVNTFNNNDTKNTTSSTINHRFSNIDDLKSPIWVIKHSDTPLFNHFSFKRRVVDGPLRAKSQKKIALTFDDGPHGTYTQEIIQLLEIYDANATFFMLGAQVELYPEVVQSLVDKGYEIGNHTWNHKDLTKLSKEEVIFQINETSHVIEEITGERTILFRPPYGSTNYEVERVVKQRPILWDVDPMDWEVKDSQSIFRLVIENVTNHSIILLHDIYEWTVEALALILPFLKEQGYQFVTVSELEK</sequence>
<name>A0ABY9JTI7_9BACI</name>
<evidence type="ECO:0000256" key="1">
    <source>
        <dbReference type="ARBA" id="ARBA00022723"/>
    </source>
</evidence>
<dbReference type="InterPro" id="IPR011330">
    <property type="entry name" value="Glyco_hydro/deAcase_b/a-brl"/>
</dbReference>
<evidence type="ECO:0000313" key="5">
    <source>
        <dbReference type="EMBL" id="WLR42712.1"/>
    </source>
</evidence>
<protein>
    <submittedName>
        <fullName evidence="5">Polysaccharide deacetylase family protein</fullName>
        <ecNumber evidence="5">3.-.-.-</ecNumber>
    </submittedName>
</protein>
<dbReference type="GO" id="GO:0016787">
    <property type="term" value="F:hydrolase activity"/>
    <property type="evidence" value="ECO:0007669"/>
    <property type="project" value="UniProtKB-KW"/>
</dbReference>
<feature type="chain" id="PRO_5046527204" evidence="3">
    <location>
        <begin position="22"/>
        <end position="263"/>
    </location>
</feature>
<dbReference type="PANTHER" id="PTHR10587">
    <property type="entry name" value="GLYCOSYL TRANSFERASE-RELATED"/>
    <property type="match status" value="1"/>
</dbReference>
<reference evidence="5 6" key="1">
    <citation type="submission" date="2023-06" db="EMBL/GenBank/DDBJ databases">
        <title>Five Gram-positive bacteria isolated from mangrove sediments in Shenzhen, Guangdong, China.</title>
        <authorList>
            <person name="Yu S."/>
            <person name="Zheng W."/>
            <person name="Huang Y."/>
        </authorList>
    </citation>
    <scope>NUCLEOTIDE SEQUENCE [LARGE SCALE GENOMIC DNA]</scope>
    <source>
        <strain evidence="5 6">SaN35-3</strain>
    </source>
</reference>
<dbReference type="SUPFAM" id="SSF88713">
    <property type="entry name" value="Glycoside hydrolase/deacetylase"/>
    <property type="match status" value="1"/>
</dbReference>
<dbReference type="EMBL" id="CP129013">
    <property type="protein sequence ID" value="WLR42712.1"/>
    <property type="molecule type" value="Genomic_DNA"/>
</dbReference>
<dbReference type="InterPro" id="IPR050248">
    <property type="entry name" value="Polysacc_deacetylase_ArnD"/>
</dbReference>
<feature type="domain" description="NodB homology" evidence="4">
    <location>
        <begin position="82"/>
        <end position="256"/>
    </location>
</feature>
<dbReference type="Gene3D" id="3.20.20.370">
    <property type="entry name" value="Glycoside hydrolase/deacetylase"/>
    <property type="match status" value="1"/>
</dbReference>
<dbReference type="EC" id="3.-.-.-" evidence="5"/>